<gene>
    <name evidence="3" type="ORF">Gferi_03855</name>
</gene>
<dbReference type="GO" id="GO:0007059">
    <property type="term" value="P:chromosome segregation"/>
    <property type="evidence" value="ECO:0007669"/>
    <property type="project" value="TreeGrafter"/>
</dbReference>
<dbReference type="Pfam" id="PF02195">
    <property type="entry name" value="ParB_N"/>
    <property type="match status" value="1"/>
</dbReference>
<evidence type="ECO:0000313" key="3">
    <source>
        <dbReference type="EMBL" id="AOT68784.1"/>
    </source>
</evidence>
<name>A0A1D8GD05_9FIRM</name>
<dbReference type="CDD" id="cd16407">
    <property type="entry name" value="ParB_N_like"/>
    <property type="match status" value="1"/>
</dbReference>
<feature type="domain" description="ParB-like N-terminal" evidence="2">
    <location>
        <begin position="32"/>
        <end position="122"/>
    </location>
</feature>
<dbReference type="GO" id="GO:0003677">
    <property type="term" value="F:DNA binding"/>
    <property type="evidence" value="ECO:0007669"/>
    <property type="project" value="InterPro"/>
</dbReference>
<dbReference type="Gene3D" id="3.90.1530.30">
    <property type="match status" value="1"/>
</dbReference>
<evidence type="ECO:0000256" key="1">
    <source>
        <dbReference type="ARBA" id="ARBA00006295"/>
    </source>
</evidence>
<dbReference type="Gene3D" id="1.10.10.2830">
    <property type="match status" value="1"/>
</dbReference>
<reference evidence="3 4" key="1">
    <citation type="submission" date="2016-09" db="EMBL/GenBank/DDBJ databases">
        <title>Genomic analysis reveals versatility of anaerobic energy metabolism of Geosporobacter ferrireducens IRF9 of phylum Firmicutes.</title>
        <authorList>
            <person name="Kim S.-J."/>
        </authorList>
    </citation>
    <scope>NUCLEOTIDE SEQUENCE [LARGE SCALE GENOMIC DNA]</scope>
    <source>
        <strain evidence="3 4">IRF9</strain>
    </source>
</reference>
<accession>A0A1D8GD05</accession>
<keyword evidence="4" id="KW-1185">Reference proteome</keyword>
<dbReference type="NCBIfam" id="TIGR00180">
    <property type="entry name" value="parB_part"/>
    <property type="match status" value="1"/>
</dbReference>
<evidence type="ECO:0000259" key="2">
    <source>
        <dbReference type="SMART" id="SM00470"/>
    </source>
</evidence>
<sequence length="301" mass="33691">MAKTKGSLALASYDDIFHISDTVTEANAERVVEMPLGKLYPPEFHPFQVRNDEAMKKTAESVKKYGVLVPGLARPRADGNYELVAGNRRKLASELAGKETMPVIVREMDDDEAVIFMVDTNLEQRESLLPSEKAWAYRMKLEALKHRGIVVDGIDIGTLSVTVVSKQSGESKSQIYRLIRLTELVPGLIDLVDAKKIALNPAVELSYLSRKEQSSLMDAMAKYEATPSLPQAQRLKKHSQSGELTLEMIDSILAEEKKESVKVTLTGSRLKQYFPQDYTPKQMEKVIVGLLESWHKRQAVS</sequence>
<dbReference type="SUPFAM" id="SSF110849">
    <property type="entry name" value="ParB/Sulfiredoxin"/>
    <property type="match status" value="1"/>
</dbReference>
<dbReference type="EMBL" id="CP017269">
    <property type="protein sequence ID" value="AOT68784.1"/>
    <property type="molecule type" value="Genomic_DNA"/>
</dbReference>
<dbReference type="SMART" id="SM00470">
    <property type="entry name" value="ParB"/>
    <property type="match status" value="1"/>
</dbReference>
<proteinExistence type="inferred from homology"/>
<dbReference type="SUPFAM" id="SSF109709">
    <property type="entry name" value="KorB DNA-binding domain-like"/>
    <property type="match status" value="1"/>
</dbReference>
<dbReference type="InterPro" id="IPR036086">
    <property type="entry name" value="ParB/Sulfiredoxin_sf"/>
</dbReference>
<comment type="similarity">
    <text evidence="1">Belongs to the ParB family.</text>
</comment>
<dbReference type="STRING" id="1424294.Gferi_03855"/>
<dbReference type="InterPro" id="IPR003115">
    <property type="entry name" value="ParB_N"/>
</dbReference>
<dbReference type="PANTHER" id="PTHR33375:SF1">
    <property type="entry name" value="CHROMOSOME-PARTITIONING PROTEIN PARB-RELATED"/>
    <property type="match status" value="1"/>
</dbReference>
<dbReference type="PANTHER" id="PTHR33375">
    <property type="entry name" value="CHROMOSOME-PARTITIONING PROTEIN PARB-RELATED"/>
    <property type="match status" value="1"/>
</dbReference>
<dbReference type="Proteomes" id="UP000095743">
    <property type="component" value="Chromosome"/>
</dbReference>
<evidence type="ECO:0000313" key="4">
    <source>
        <dbReference type="Proteomes" id="UP000095743"/>
    </source>
</evidence>
<dbReference type="InterPro" id="IPR004437">
    <property type="entry name" value="ParB/RepB/Spo0J"/>
</dbReference>
<dbReference type="RefSeq" id="WP_069974351.1">
    <property type="nucleotide sequence ID" value="NZ_CP017269.1"/>
</dbReference>
<organism evidence="3 4">
    <name type="scientific">Geosporobacter ferrireducens</name>
    <dbReference type="NCBI Taxonomy" id="1424294"/>
    <lineage>
        <taxon>Bacteria</taxon>
        <taxon>Bacillati</taxon>
        <taxon>Bacillota</taxon>
        <taxon>Clostridia</taxon>
        <taxon>Peptostreptococcales</taxon>
        <taxon>Thermotaleaceae</taxon>
        <taxon>Geosporobacter</taxon>
    </lineage>
</organism>
<dbReference type="InterPro" id="IPR050336">
    <property type="entry name" value="Chromosome_partition/occlusion"/>
</dbReference>
<dbReference type="AlphaFoldDB" id="A0A1D8GD05"/>
<dbReference type="KEGG" id="gfe:Gferi_03855"/>
<protein>
    <submittedName>
        <fullName evidence="3">Chromosome partitioning protein ParB</fullName>
    </submittedName>
</protein>
<dbReference type="GO" id="GO:0005694">
    <property type="term" value="C:chromosome"/>
    <property type="evidence" value="ECO:0007669"/>
    <property type="project" value="TreeGrafter"/>
</dbReference>